<dbReference type="GO" id="GO:0022857">
    <property type="term" value="F:transmembrane transporter activity"/>
    <property type="evidence" value="ECO:0007669"/>
    <property type="project" value="InterPro"/>
</dbReference>
<dbReference type="InterPro" id="IPR036259">
    <property type="entry name" value="MFS_trans_sf"/>
</dbReference>
<feature type="transmembrane region" description="Helical" evidence="5">
    <location>
        <begin position="324"/>
        <end position="342"/>
    </location>
</feature>
<accession>A0A849BW27</accession>
<feature type="transmembrane region" description="Helical" evidence="5">
    <location>
        <begin position="24"/>
        <end position="45"/>
    </location>
</feature>
<comment type="subcellular location">
    <subcellularLocation>
        <location evidence="1">Cell membrane</location>
        <topology evidence="1">Multi-pass membrane protein</topology>
    </subcellularLocation>
</comment>
<feature type="transmembrane region" description="Helical" evidence="5">
    <location>
        <begin position="232"/>
        <end position="249"/>
    </location>
</feature>
<feature type="transmembrane region" description="Helical" evidence="5">
    <location>
        <begin position="51"/>
        <end position="73"/>
    </location>
</feature>
<organism evidence="7 8">
    <name type="scientific">Pseudokineococcus marinus</name>
    <dbReference type="NCBI Taxonomy" id="351215"/>
    <lineage>
        <taxon>Bacteria</taxon>
        <taxon>Bacillati</taxon>
        <taxon>Actinomycetota</taxon>
        <taxon>Actinomycetes</taxon>
        <taxon>Kineosporiales</taxon>
        <taxon>Kineosporiaceae</taxon>
        <taxon>Pseudokineococcus</taxon>
    </lineage>
</organism>
<dbReference type="InterPro" id="IPR011701">
    <property type="entry name" value="MFS"/>
</dbReference>
<keyword evidence="2 5" id="KW-0812">Transmembrane</keyword>
<evidence type="ECO:0000313" key="7">
    <source>
        <dbReference type="EMBL" id="NNH24574.1"/>
    </source>
</evidence>
<evidence type="ECO:0000256" key="4">
    <source>
        <dbReference type="ARBA" id="ARBA00023136"/>
    </source>
</evidence>
<feature type="transmembrane region" description="Helical" evidence="5">
    <location>
        <begin position="175"/>
        <end position="194"/>
    </location>
</feature>
<feature type="transmembrane region" description="Helical" evidence="5">
    <location>
        <begin position="148"/>
        <end position="169"/>
    </location>
</feature>
<keyword evidence="3 5" id="KW-1133">Transmembrane helix</keyword>
<evidence type="ECO:0000256" key="2">
    <source>
        <dbReference type="ARBA" id="ARBA00022692"/>
    </source>
</evidence>
<dbReference type="Gene3D" id="1.20.1250.20">
    <property type="entry name" value="MFS general substrate transporter like domains"/>
    <property type="match status" value="1"/>
</dbReference>
<dbReference type="Proteomes" id="UP000555552">
    <property type="component" value="Unassembled WGS sequence"/>
</dbReference>
<dbReference type="AlphaFoldDB" id="A0A849BW27"/>
<sequence>MTSGAGGLGAYLEVLRTGSAVRPFAAAVVARLPISMVPFGTLLLVEETRGSFSAAGLVTAGYAVGIGVGSPLWGRLIDRHGQARVVAPTVLVSAVLLAAFALAAEALAPLALLLVLVVVAGATAPPISSAMRLSWRSVLPERLWRTGYALDASAVEAVFVGGPLLLSLLLHLPPAGPLLVTAVVHAVGGLAYAASGPARRPPERTAALDGALGAVVDADPLRRASRVLTPPLVAVLAVGLAMAVAFGFVDTSMAATARAVLGDESRLGVLLASIAGGSVLGGLLYGLLPHSGDERRRLPALLAAFTAGLAGVAVVVGAGAPLPLLLPVLFLTGLCIAPALIVQQALVDAVAPEGRRGESQAWLATAVVTGGAAGTAAAGLLVDLGGPPLSLAAGSAALAVATALALGAQPGWARSAR</sequence>
<feature type="transmembrane region" description="Helical" evidence="5">
    <location>
        <begin position="85"/>
        <end position="104"/>
    </location>
</feature>
<dbReference type="PANTHER" id="PTHR23542:SF1">
    <property type="entry name" value="MAJOR FACILITATOR SUPERFAMILY (MFS) PROFILE DOMAIN-CONTAINING PROTEIN"/>
    <property type="match status" value="1"/>
</dbReference>
<feature type="domain" description="Major facilitator superfamily (MFS) profile" evidence="6">
    <location>
        <begin position="231"/>
        <end position="417"/>
    </location>
</feature>
<feature type="transmembrane region" description="Helical" evidence="5">
    <location>
        <begin position="300"/>
        <end position="318"/>
    </location>
</feature>
<evidence type="ECO:0000313" key="8">
    <source>
        <dbReference type="Proteomes" id="UP000555552"/>
    </source>
</evidence>
<protein>
    <submittedName>
        <fullName evidence="7">MFS transporter</fullName>
    </submittedName>
</protein>
<gene>
    <name evidence="7" type="ORF">HLB09_16060</name>
</gene>
<comment type="caution">
    <text evidence="7">The sequence shown here is derived from an EMBL/GenBank/DDBJ whole genome shotgun (WGS) entry which is preliminary data.</text>
</comment>
<dbReference type="Pfam" id="PF07690">
    <property type="entry name" value="MFS_1"/>
    <property type="match status" value="1"/>
</dbReference>
<feature type="transmembrane region" description="Helical" evidence="5">
    <location>
        <begin position="362"/>
        <end position="382"/>
    </location>
</feature>
<reference evidence="7 8" key="1">
    <citation type="submission" date="2020-05" db="EMBL/GenBank/DDBJ databases">
        <title>MicrobeNet Type strains.</title>
        <authorList>
            <person name="Nicholson A.C."/>
        </authorList>
    </citation>
    <scope>NUCLEOTIDE SEQUENCE [LARGE SCALE GENOMIC DNA]</scope>
    <source>
        <strain evidence="7 8">JCM 14547</strain>
    </source>
</reference>
<evidence type="ECO:0000256" key="5">
    <source>
        <dbReference type="SAM" id="Phobius"/>
    </source>
</evidence>
<dbReference type="EMBL" id="JABEMA010000406">
    <property type="protein sequence ID" value="NNH24574.1"/>
    <property type="molecule type" value="Genomic_DNA"/>
</dbReference>
<dbReference type="GO" id="GO:0005886">
    <property type="term" value="C:plasma membrane"/>
    <property type="evidence" value="ECO:0007669"/>
    <property type="project" value="UniProtKB-SubCell"/>
</dbReference>
<feature type="transmembrane region" description="Helical" evidence="5">
    <location>
        <begin position="110"/>
        <end position="127"/>
    </location>
</feature>
<feature type="transmembrane region" description="Helical" evidence="5">
    <location>
        <begin position="269"/>
        <end position="288"/>
    </location>
</feature>
<dbReference type="PROSITE" id="PS50850">
    <property type="entry name" value="MFS"/>
    <property type="match status" value="1"/>
</dbReference>
<dbReference type="InterPro" id="IPR020846">
    <property type="entry name" value="MFS_dom"/>
</dbReference>
<evidence type="ECO:0000256" key="3">
    <source>
        <dbReference type="ARBA" id="ARBA00022989"/>
    </source>
</evidence>
<evidence type="ECO:0000259" key="6">
    <source>
        <dbReference type="PROSITE" id="PS50850"/>
    </source>
</evidence>
<dbReference type="PANTHER" id="PTHR23542">
    <property type="match status" value="1"/>
</dbReference>
<keyword evidence="4 5" id="KW-0472">Membrane</keyword>
<dbReference type="SUPFAM" id="SSF103473">
    <property type="entry name" value="MFS general substrate transporter"/>
    <property type="match status" value="1"/>
</dbReference>
<dbReference type="RefSeq" id="WP_171204308.1">
    <property type="nucleotide sequence ID" value="NZ_JABEMA010000406.1"/>
</dbReference>
<feature type="transmembrane region" description="Helical" evidence="5">
    <location>
        <begin position="388"/>
        <end position="408"/>
    </location>
</feature>
<name>A0A849BW27_9ACTN</name>
<feature type="non-terminal residue" evidence="7">
    <location>
        <position position="417"/>
    </location>
</feature>
<proteinExistence type="predicted"/>
<evidence type="ECO:0000256" key="1">
    <source>
        <dbReference type="ARBA" id="ARBA00004651"/>
    </source>
</evidence>
<keyword evidence="8" id="KW-1185">Reference proteome</keyword>